<dbReference type="EMBL" id="WOTB01000006">
    <property type="protein sequence ID" value="NHN84226.1"/>
    <property type="molecule type" value="Genomic_DNA"/>
</dbReference>
<comment type="subcellular location">
    <subcellularLocation>
        <location evidence="1">Cell envelope</location>
    </subcellularLocation>
</comment>
<dbReference type="PANTHER" id="PTHR30469:SF38">
    <property type="entry name" value="HLYD FAMILY SECRETION PROTEIN"/>
    <property type="match status" value="1"/>
</dbReference>
<gene>
    <name evidence="7" type="ORF">GOB93_06150</name>
</gene>
<dbReference type="Gene3D" id="2.40.30.170">
    <property type="match status" value="1"/>
</dbReference>
<dbReference type="Pfam" id="PF25917">
    <property type="entry name" value="BSH_RND"/>
    <property type="match status" value="1"/>
</dbReference>
<dbReference type="InterPro" id="IPR058627">
    <property type="entry name" value="MdtA-like_C"/>
</dbReference>
<dbReference type="Proteomes" id="UP000635278">
    <property type="component" value="Unassembled WGS sequence"/>
</dbReference>
<dbReference type="SUPFAM" id="SSF111369">
    <property type="entry name" value="HlyD-like secretion proteins"/>
    <property type="match status" value="1"/>
</dbReference>
<evidence type="ECO:0000313" key="8">
    <source>
        <dbReference type="Proteomes" id="UP000635278"/>
    </source>
</evidence>
<evidence type="ECO:0000256" key="1">
    <source>
        <dbReference type="ARBA" id="ARBA00004196"/>
    </source>
</evidence>
<feature type="domain" description="Multidrug resistance protein MdtA-like C-terminal permuted SH3" evidence="6">
    <location>
        <begin position="315"/>
        <end position="371"/>
    </location>
</feature>
<feature type="domain" description="Multidrug resistance protein MdtA-like barrel-sandwich hybrid" evidence="5">
    <location>
        <begin position="84"/>
        <end position="220"/>
    </location>
</feature>
<feature type="region of interest" description="Disordered" evidence="4">
    <location>
        <begin position="1"/>
        <end position="27"/>
    </location>
</feature>
<dbReference type="Pfam" id="PF25967">
    <property type="entry name" value="RND-MFP_C"/>
    <property type="match status" value="1"/>
</dbReference>
<evidence type="ECO:0000313" key="7">
    <source>
        <dbReference type="EMBL" id="NHN84226.1"/>
    </source>
</evidence>
<sequence length="389" mass="41410">MESRHDQPSETAGHHTPRRSRSMTRPPAVTGLTLGLIALLLSSCHKKPAKPDIRPVRSIVIQSPGSTADNDTGNTLTGQITPHRSVTVAFRVPGKIVERAVEAGSIVHAGQLLARLDDTVARQAVRAAQADADAARAALAQTTPLQKRATALMPVNAISRNEYDDVIRRYKTTQDEVQATQARLRIAREELDHTRLTADTDGVITDRLAETGEVVAAGQPVLRMATDTGRDAQFDMPADFLRDGLAPGQIMTVCLDADRTVCTDAQIYELSPDADPLTRTYRARALLRQPPPAMTLGSVVTGHLAGGASSGIRLPPSALTTQDGKPAVWIVRPDGPTVTPRQITIAGYTAGSVTIASGLKPGDRVVTAGVQALVPDQKVSLLDEADVRP</sequence>
<proteinExistence type="inferred from homology"/>
<dbReference type="Gene3D" id="1.10.287.470">
    <property type="entry name" value="Helix hairpin bin"/>
    <property type="match status" value="1"/>
</dbReference>
<evidence type="ECO:0000256" key="2">
    <source>
        <dbReference type="ARBA" id="ARBA00009477"/>
    </source>
</evidence>
<keyword evidence="3" id="KW-0813">Transport</keyword>
<evidence type="ECO:0000259" key="6">
    <source>
        <dbReference type="Pfam" id="PF25967"/>
    </source>
</evidence>
<reference evidence="7 8" key="1">
    <citation type="journal article" date="2020" name="Int. J. Syst. Evol. Microbiol.">
        <title>Novel acetic acid bacteria from cider fermentations: Acetobacter conturbans sp. nov. and Acetobacter fallax sp. nov.</title>
        <authorList>
            <person name="Sombolestani A.S."/>
            <person name="Cleenwerck I."/>
            <person name="Cnockaert M."/>
            <person name="Borremans W."/>
            <person name="Wieme A.D."/>
            <person name="De Vuyst L."/>
            <person name="Vandamme P."/>
        </authorList>
    </citation>
    <scope>NUCLEOTIDE SEQUENCE [LARGE SCALE GENOMIC DNA]</scope>
    <source>
        <strain evidence="7 8">LMG 30640</strain>
    </source>
</reference>
<dbReference type="InterPro" id="IPR058625">
    <property type="entry name" value="MdtA-like_BSH"/>
</dbReference>
<dbReference type="Gene3D" id="2.40.50.100">
    <property type="match status" value="1"/>
</dbReference>
<accession>A0ABX0JL37</accession>
<protein>
    <submittedName>
        <fullName evidence="7">Efflux RND transporter periplasmic adaptor subunit</fullName>
    </submittedName>
</protein>
<dbReference type="Gene3D" id="2.40.420.20">
    <property type="match status" value="1"/>
</dbReference>
<keyword evidence="8" id="KW-1185">Reference proteome</keyword>
<organism evidence="7 8">
    <name type="scientific">Acetobacter musti</name>
    <dbReference type="NCBI Taxonomy" id="864732"/>
    <lineage>
        <taxon>Bacteria</taxon>
        <taxon>Pseudomonadati</taxon>
        <taxon>Pseudomonadota</taxon>
        <taxon>Alphaproteobacteria</taxon>
        <taxon>Acetobacterales</taxon>
        <taxon>Acetobacteraceae</taxon>
        <taxon>Acetobacter</taxon>
    </lineage>
</organism>
<name>A0ABX0JL37_9PROT</name>
<dbReference type="PANTHER" id="PTHR30469">
    <property type="entry name" value="MULTIDRUG RESISTANCE PROTEIN MDTA"/>
    <property type="match status" value="1"/>
</dbReference>
<dbReference type="NCBIfam" id="TIGR01730">
    <property type="entry name" value="RND_mfp"/>
    <property type="match status" value="1"/>
</dbReference>
<evidence type="ECO:0000256" key="3">
    <source>
        <dbReference type="ARBA" id="ARBA00022448"/>
    </source>
</evidence>
<comment type="similarity">
    <text evidence="2">Belongs to the membrane fusion protein (MFP) (TC 8.A.1) family.</text>
</comment>
<evidence type="ECO:0000259" key="5">
    <source>
        <dbReference type="Pfam" id="PF25917"/>
    </source>
</evidence>
<dbReference type="InterPro" id="IPR006143">
    <property type="entry name" value="RND_pump_MFP"/>
</dbReference>
<comment type="caution">
    <text evidence="7">The sequence shown here is derived from an EMBL/GenBank/DDBJ whole genome shotgun (WGS) entry which is preliminary data.</text>
</comment>
<evidence type="ECO:0000256" key="4">
    <source>
        <dbReference type="SAM" id="MobiDB-lite"/>
    </source>
</evidence>